<dbReference type="InterPro" id="IPR008974">
    <property type="entry name" value="TRAF-like"/>
</dbReference>
<protein>
    <recommendedName>
        <fullName evidence="3">MATH domain-containing protein</fullName>
    </recommendedName>
</protein>
<evidence type="ECO:0000256" key="2">
    <source>
        <dbReference type="SAM" id="MobiDB-lite"/>
    </source>
</evidence>
<accession>A0AAD4SAB6</accession>
<evidence type="ECO:0000256" key="1">
    <source>
        <dbReference type="ARBA" id="ARBA00023054"/>
    </source>
</evidence>
<dbReference type="PROSITE" id="PS50144">
    <property type="entry name" value="MATH"/>
    <property type="match status" value="1"/>
</dbReference>
<dbReference type="CDD" id="cd00121">
    <property type="entry name" value="MATH"/>
    <property type="match status" value="1"/>
</dbReference>
<dbReference type="Gene3D" id="2.60.210.10">
    <property type="entry name" value="Apoptosis, Tumor Necrosis Factor Receptor Associated Protein 2, Chain A"/>
    <property type="match status" value="1"/>
</dbReference>
<dbReference type="PANTHER" id="PTHR46236:SF35">
    <property type="entry name" value="MATH DOMAIN-CONTAINING PROTEIN"/>
    <property type="match status" value="1"/>
</dbReference>
<dbReference type="InterPro" id="IPR050804">
    <property type="entry name" value="MCC"/>
</dbReference>
<gene>
    <name evidence="4" type="ORF">MKW98_028750</name>
</gene>
<feature type="compositionally biased region" description="Basic and acidic residues" evidence="2">
    <location>
        <begin position="155"/>
        <end position="167"/>
    </location>
</feature>
<reference evidence="4" key="1">
    <citation type="submission" date="2022-04" db="EMBL/GenBank/DDBJ databases">
        <title>A functionally conserved STORR gene fusion in Papaver species that diverged 16.8 million years ago.</title>
        <authorList>
            <person name="Catania T."/>
        </authorList>
    </citation>
    <scope>NUCLEOTIDE SEQUENCE</scope>
    <source>
        <strain evidence="4">S-188037</strain>
    </source>
</reference>
<organism evidence="4 5">
    <name type="scientific">Papaver atlanticum</name>
    <dbReference type="NCBI Taxonomy" id="357466"/>
    <lineage>
        <taxon>Eukaryota</taxon>
        <taxon>Viridiplantae</taxon>
        <taxon>Streptophyta</taxon>
        <taxon>Embryophyta</taxon>
        <taxon>Tracheophyta</taxon>
        <taxon>Spermatophyta</taxon>
        <taxon>Magnoliopsida</taxon>
        <taxon>Ranunculales</taxon>
        <taxon>Papaveraceae</taxon>
        <taxon>Papaveroideae</taxon>
        <taxon>Papaver</taxon>
    </lineage>
</organism>
<dbReference type="InterPro" id="IPR002083">
    <property type="entry name" value="MATH/TRAF_dom"/>
</dbReference>
<evidence type="ECO:0000313" key="4">
    <source>
        <dbReference type="EMBL" id="KAI3879183.1"/>
    </source>
</evidence>
<sequence>MSTSASSNKYVWKIENFSSLSSKTHYSEVFSASCGVDWQLSIDPKGRDGTYKTLKGAVARWNGTRFVIGLAPWGTGSWYVEFSLSIINQKDRKKTRKYVAECEMRAKSSILGETMRLTELLHPKKGFIIDDVCYIKVEIICVMEIVKSLQVPIKEEKTTDSREKKEIPPGGYYYAKSP</sequence>
<dbReference type="PANTHER" id="PTHR46236">
    <property type="entry name" value="TRAF-LIKE SUPERFAMILY PROTEIN"/>
    <property type="match status" value="1"/>
</dbReference>
<evidence type="ECO:0000313" key="5">
    <source>
        <dbReference type="Proteomes" id="UP001202328"/>
    </source>
</evidence>
<evidence type="ECO:0000259" key="3">
    <source>
        <dbReference type="PROSITE" id="PS50144"/>
    </source>
</evidence>
<feature type="region of interest" description="Disordered" evidence="2">
    <location>
        <begin position="155"/>
        <end position="178"/>
    </location>
</feature>
<keyword evidence="5" id="KW-1185">Reference proteome</keyword>
<comment type="caution">
    <text evidence="4">The sequence shown here is derived from an EMBL/GenBank/DDBJ whole genome shotgun (WGS) entry which is preliminary data.</text>
</comment>
<proteinExistence type="predicted"/>
<dbReference type="EMBL" id="JAJJMB010012264">
    <property type="protein sequence ID" value="KAI3879183.1"/>
    <property type="molecule type" value="Genomic_DNA"/>
</dbReference>
<dbReference type="AlphaFoldDB" id="A0AAD4SAB6"/>
<dbReference type="Proteomes" id="UP001202328">
    <property type="component" value="Unassembled WGS sequence"/>
</dbReference>
<feature type="domain" description="MATH" evidence="3">
    <location>
        <begin position="7"/>
        <end position="139"/>
    </location>
</feature>
<dbReference type="Pfam" id="PF22486">
    <property type="entry name" value="MATH_2"/>
    <property type="match status" value="1"/>
</dbReference>
<keyword evidence="1" id="KW-0175">Coiled coil</keyword>
<dbReference type="SUPFAM" id="SSF49599">
    <property type="entry name" value="TRAF domain-like"/>
    <property type="match status" value="1"/>
</dbReference>
<name>A0AAD4SAB6_9MAGN</name>